<dbReference type="AlphaFoldDB" id="A0A4D6X697"/>
<accession>A0A4D6X697</accession>
<evidence type="ECO:0000313" key="1">
    <source>
        <dbReference type="EMBL" id="QCI10211.1"/>
    </source>
</evidence>
<sequence length="65" mass="7352">MNAASESVLPPSAMNPQSLKILTQWLKHHGCKRVRTTDPRRLLDGRYPQGLLSDAELEALQAVWR</sequence>
<gene>
    <name evidence="1" type="ORF">E6B08_01665</name>
</gene>
<proteinExistence type="predicted"/>
<dbReference type="OrthoDB" id="7025092at2"/>
<reference evidence="2" key="1">
    <citation type="submission" date="2019-04" db="EMBL/GenBank/DDBJ databases">
        <title>Genome sequence of Pseudomonas putida 1290, an auxin catabolizing strain.</title>
        <authorList>
            <person name="Laird T.S."/>
            <person name="Leveau J.H.J."/>
        </authorList>
    </citation>
    <scope>NUCLEOTIDE SEQUENCE [LARGE SCALE GENOMIC DNA]</scope>
    <source>
        <strain evidence="2">1290</strain>
    </source>
</reference>
<dbReference type="EMBL" id="CP039371">
    <property type="protein sequence ID" value="QCI10211.1"/>
    <property type="molecule type" value="Genomic_DNA"/>
</dbReference>
<name>A0A4D6X697_PSEPU</name>
<protein>
    <submittedName>
        <fullName evidence="1">Uncharacterized protein</fullName>
    </submittedName>
</protein>
<dbReference type="Proteomes" id="UP000298551">
    <property type="component" value="Chromosome"/>
</dbReference>
<organism evidence="1 2">
    <name type="scientific">Pseudomonas putida</name>
    <name type="common">Arthrobacter siderocapsulatus</name>
    <dbReference type="NCBI Taxonomy" id="303"/>
    <lineage>
        <taxon>Bacteria</taxon>
        <taxon>Pseudomonadati</taxon>
        <taxon>Pseudomonadota</taxon>
        <taxon>Gammaproteobacteria</taxon>
        <taxon>Pseudomonadales</taxon>
        <taxon>Pseudomonadaceae</taxon>
        <taxon>Pseudomonas</taxon>
    </lineage>
</organism>
<evidence type="ECO:0000313" key="2">
    <source>
        <dbReference type="Proteomes" id="UP000298551"/>
    </source>
</evidence>